<sequence>MRDPLANDLSKDISPSTGGAPSLFDGVHSPYSFLTRTRYSHEQTSQLWYKSHTVLFETFWRYKDQLLKAEVPHCPKQFEQLPPLLRNSGCSLASTSSPLPPLAFTWLAQARPTCSRTYTVVPNDTCDAISAAQNVSTYQLAVNNPAVDAACDNLWVGQVLCLGIEGQDCSTVHVVAEGDNCEAVAQAAGTTFVILEANNPNVDAGCTNIYPGEVLCTANVTVYTN</sequence>
<organism evidence="5 6">
    <name type="scientific">Lyophyllum shimeji</name>
    <name type="common">Hon-shimeji</name>
    <name type="synonym">Tricholoma shimeji</name>
    <dbReference type="NCBI Taxonomy" id="47721"/>
    <lineage>
        <taxon>Eukaryota</taxon>
        <taxon>Fungi</taxon>
        <taxon>Dikarya</taxon>
        <taxon>Basidiomycota</taxon>
        <taxon>Agaricomycotina</taxon>
        <taxon>Agaricomycetes</taxon>
        <taxon>Agaricomycetidae</taxon>
        <taxon>Agaricales</taxon>
        <taxon>Tricholomatineae</taxon>
        <taxon>Lyophyllaceae</taxon>
        <taxon>Lyophyllum</taxon>
    </lineage>
</organism>
<dbReference type="PROSITE" id="PS51782">
    <property type="entry name" value="LYSM"/>
    <property type="match status" value="2"/>
</dbReference>
<dbReference type="AlphaFoldDB" id="A0A9P3PSR9"/>
<dbReference type="Proteomes" id="UP001063166">
    <property type="component" value="Unassembled WGS sequence"/>
</dbReference>
<dbReference type="Pfam" id="PF01476">
    <property type="entry name" value="LysM"/>
    <property type="match status" value="2"/>
</dbReference>
<dbReference type="SUPFAM" id="SSF54106">
    <property type="entry name" value="LysM domain"/>
    <property type="match status" value="2"/>
</dbReference>
<dbReference type="PANTHER" id="PTHR34997:SF1">
    <property type="entry name" value="PEPTIDOGLYCAN-BINDING LYSIN DOMAIN"/>
    <property type="match status" value="1"/>
</dbReference>
<dbReference type="OrthoDB" id="5985073at2759"/>
<evidence type="ECO:0000256" key="2">
    <source>
        <dbReference type="ARBA" id="ARBA00023026"/>
    </source>
</evidence>
<evidence type="ECO:0000256" key="3">
    <source>
        <dbReference type="SAM" id="MobiDB-lite"/>
    </source>
</evidence>
<reference evidence="5" key="1">
    <citation type="submission" date="2022-07" db="EMBL/GenBank/DDBJ databases">
        <title>The genome of Lyophyllum shimeji provides insight into the initial evolution of ectomycorrhizal fungal genome.</title>
        <authorList>
            <person name="Kobayashi Y."/>
            <person name="Shibata T."/>
            <person name="Hirakawa H."/>
            <person name="Shigenobu S."/>
            <person name="Nishiyama T."/>
            <person name="Yamada A."/>
            <person name="Hasebe M."/>
            <person name="Kawaguchi M."/>
        </authorList>
    </citation>
    <scope>NUCLEOTIDE SEQUENCE</scope>
    <source>
        <strain evidence="5">AT787</strain>
    </source>
</reference>
<dbReference type="InterPro" id="IPR018392">
    <property type="entry name" value="LysM"/>
</dbReference>
<feature type="domain" description="LysM" evidence="4">
    <location>
        <begin position="171"/>
        <end position="217"/>
    </location>
</feature>
<dbReference type="PANTHER" id="PTHR34997">
    <property type="entry name" value="AM15"/>
    <property type="match status" value="1"/>
</dbReference>
<feature type="compositionally biased region" description="Basic and acidic residues" evidence="3">
    <location>
        <begin position="1"/>
        <end position="11"/>
    </location>
</feature>
<dbReference type="InterPro" id="IPR036779">
    <property type="entry name" value="LysM_dom_sf"/>
</dbReference>
<name>A0A9P3PSR9_LYOSH</name>
<dbReference type="CDD" id="cd00118">
    <property type="entry name" value="LysM"/>
    <property type="match status" value="2"/>
</dbReference>
<gene>
    <name evidence="5" type="ORF">LshimejAT787_0901240</name>
</gene>
<evidence type="ECO:0000313" key="6">
    <source>
        <dbReference type="Proteomes" id="UP001063166"/>
    </source>
</evidence>
<keyword evidence="6" id="KW-1185">Reference proteome</keyword>
<evidence type="ECO:0000256" key="1">
    <source>
        <dbReference type="ARBA" id="ARBA00022669"/>
    </source>
</evidence>
<keyword evidence="1" id="KW-0147">Chitin-binding</keyword>
<keyword evidence="2" id="KW-0843">Virulence</keyword>
<dbReference type="InterPro" id="IPR052210">
    <property type="entry name" value="LysM1-like"/>
</dbReference>
<comment type="caution">
    <text evidence="5">The sequence shown here is derived from an EMBL/GenBank/DDBJ whole genome shotgun (WGS) entry which is preliminary data.</text>
</comment>
<dbReference type="SMART" id="SM00257">
    <property type="entry name" value="LysM"/>
    <property type="match status" value="2"/>
</dbReference>
<evidence type="ECO:0000313" key="5">
    <source>
        <dbReference type="EMBL" id="GLB40909.1"/>
    </source>
</evidence>
<dbReference type="GO" id="GO:0008061">
    <property type="term" value="F:chitin binding"/>
    <property type="evidence" value="ECO:0007669"/>
    <property type="project" value="UniProtKB-KW"/>
</dbReference>
<feature type="region of interest" description="Disordered" evidence="3">
    <location>
        <begin position="1"/>
        <end position="21"/>
    </location>
</feature>
<feature type="domain" description="LysM" evidence="4">
    <location>
        <begin position="116"/>
        <end position="162"/>
    </location>
</feature>
<dbReference type="Gene3D" id="3.10.350.10">
    <property type="entry name" value="LysM domain"/>
    <property type="match status" value="2"/>
</dbReference>
<accession>A0A9P3PSR9</accession>
<dbReference type="EMBL" id="BRPK01000009">
    <property type="protein sequence ID" value="GLB40909.1"/>
    <property type="molecule type" value="Genomic_DNA"/>
</dbReference>
<evidence type="ECO:0000259" key="4">
    <source>
        <dbReference type="PROSITE" id="PS51782"/>
    </source>
</evidence>
<proteinExistence type="predicted"/>
<protein>
    <submittedName>
        <fullName evidence="5">Lysin motif containing protein</fullName>
    </submittedName>
</protein>